<dbReference type="SUPFAM" id="SSF47226">
    <property type="entry name" value="Histidine-containing phosphotransfer domain, HPT domain"/>
    <property type="match status" value="1"/>
</dbReference>
<dbReference type="RefSeq" id="WP_012599101.1">
    <property type="nucleotide sequence ID" value="NC_011729.1"/>
</dbReference>
<dbReference type="KEGG" id="cyc:PCC7424_1723"/>
<dbReference type="SMART" id="SM00448">
    <property type="entry name" value="REC"/>
    <property type="match status" value="3"/>
</dbReference>
<feature type="domain" description="Response regulatory" evidence="5">
    <location>
        <begin position="2"/>
        <end position="116"/>
    </location>
</feature>
<dbReference type="EMBL" id="CP001291">
    <property type="protein sequence ID" value="ACK70158.1"/>
    <property type="molecule type" value="Genomic_DNA"/>
</dbReference>
<dbReference type="PROSITE" id="PS50110">
    <property type="entry name" value="RESPONSE_REGULATORY"/>
    <property type="match status" value="3"/>
</dbReference>
<dbReference type="GO" id="GO:0005829">
    <property type="term" value="C:cytosol"/>
    <property type="evidence" value="ECO:0007669"/>
    <property type="project" value="TreeGrafter"/>
</dbReference>
<organism evidence="8 9">
    <name type="scientific">Gloeothece citriformis (strain PCC 7424)</name>
    <name type="common">Cyanothece sp. (strain PCC 7424)</name>
    <dbReference type="NCBI Taxonomy" id="65393"/>
    <lineage>
        <taxon>Bacteria</taxon>
        <taxon>Bacillati</taxon>
        <taxon>Cyanobacteriota</taxon>
        <taxon>Cyanophyceae</taxon>
        <taxon>Oscillatoriophycideae</taxon>
        <taxon>Chroococcales</taxon>
        <taxon>Aphanothecaceae</taxon>
        <taxon>Gloeothece</taxon>
        <taxon>Gloeothece citriformis</taxon>
    </lineage>
</organism>
<accession>B7KB48</accession>
<evidence type="ECO:0000259" key="6">
    <source>
        <dbReference type="PROSITE" id="PS50894"/>
    </source>
</evidence>
<evidence type="ECO:0000259" key="5">
    <source>
        <dbReference type="PROSITE" id="PS50110"/>
    </source>
</evidence>
<feature type="DNA-binding region" description="OmpR/PhoB-type" evidence="4">
    <location>
        <begin position="125"/>
        <end position="224"/>
    </location>
</feature>
<evidence type="ECO:0000256" key="2">
    <source>
        <dbReference type="PROSITE-ProRule" id="PRU00110"/>
    </source>
</evidence>
<protein>
    <submittedName>
        <fullName evidence="8">Multi-component transcriptional regulator, winged helix family</fullName>
    </submittedName>
</protein>
<dbReference type="Proteomes" id="UP000002384">
    <property type="component" value="Chromosome"/>
</dbReference>
<comment type="caution">
    <text evidence="3">Lacks conserved residue(s) required for the propagation of feature annotation.</text>
</comment>
<dbReference type="OrthoDB" id="442759at2"/>
<dbReference type="GO" id="GO:0006355">
    <property type="term" value="P:regulation of DNA-templated transcription"/>
    <property type="evidence" value="ECO:0007669"/>
    <property type="project" value="InterPro"/>
</dbReference>
<evidence type="ECO:0000313" key="9">
    <source>
        <dbReference type="Proteomes" id="UP000002384"/>
    </source>
</evidence>
<gene>
    <name evidence="8" type="ordered locus">PCC7424_1723</name>
</gene>
<feature type="domain" description="HPt" evidence="6">
    <location>
        <begin position="238"/>
        <end position="343"/>
    </location>
</feature>
<dbReference type="Gene3D" id="3.40.50.2300">
    <property type="match status" value="3"/>
</dbReference>
<dbReference type="PROSITE" id="PS51755">
    <property type="entry name" value="OMPR_PHOB"/>
    <property type="match status" value="1"/>
</dbReference>
<evidence type="ECO:0000256" key="1">
    <source>
        <dbReference type="ARBA" id="ARBA00023125"/>
    </source>
</evidence>
<dbReference type="InterPro" id="IPR036641">
    <property type="entry name" value="HPT_dom_sf"/>
</dbReference>
<dbReference type="eggNOG" id="COG0745">
    <property type="taxonomic scope" value="Bacteria"/>
</dbReference>
<dbReference type="Pfam" id="PF00486">
    <property type="entry name" value="Trans_reg_C"/>
    <property type="match status" value="1"/>
</dbReference>
<evidence type="ECO:0000259" key="7">
    <source>
        <dbReference type="PROSITE" id="PS51755"/>
    </source>
</evidence>
<dbReference type="Gene3D" id="1.10.10.10">
    <property type="entry name" value="Winged helix-like DNA-binding domain superfamily/Winged helix DNA-binding domain"/>
    <property type="match status" value="1"/>
</dbReference>
<dbReference type="InterPro" id="IPR036388">
    <property type="entry name" value="WH-like_DNA-bd_sf"/>
</dbReference>
<feature type="modified residue" description="Phosphohistidine" evidence="2">
    <location>
        <position position="283"/>
    </location>
</feature>
<feature type="domain" description="Response regulatory" evidence="5">
    <location>
        <begin position="477"/>
        <end position="593"/>
    </location>
</feature>
<keyword evidence="1 4" id="KW-0238">DNA-binding</keyword>
<dbReference type="SMART" id="SM00862">
    <property type="entry name" value="Trans_reg_C"/>
    <property type="match status" value="1"/>
</dbReference>
<dbReference type="Pfam" id="PF00072">
    <property type="entry name" value="Response_reg"/>
    <property type="match status" value="3"/>
</dbReference>
<dbReference type="AlphaFoldDB" id="B7KB48"/>
<name>B7KB48_GLOC7</name>
<dbReference type="InterPro" id="IPR039420">
    <property type="entry name" value="WalR-like"/>
</dbReference>
<keyword evidence="9" id="KW-1185">Reference proteome</keyword>
<feature type="domain" description="Response regulatory" evidence="5">
    <location>
        <begin position="352"/>
        <end position="468"/>
    </location>
</feature>
<dbReference type="InterPro" id="IPR008207">
    <property type="entry name" value="Sig_transdc_His_kin_Hpt_dom"/>
</dbReference>
<dbReference type="Gene3D" id="1.20.120.160">
    <property type="entry name" value="HPT domain"/>
    <property type="match status" value="1"/>
</dbReference>
<dbReference type="eggNOG" id="COG3706">
    <property type="taxonomic scope" value="Bacteria"/>
</dbReference>
<dbReference type="STRING" id="65393.PCC7424_1723"/>
<evidence type="ECO:0000256" key="3">
    <source>
        <dbReference type="PROSITE-ProRule" id="PRU00169"/>
    </source>
</evidence>
<dbReference type="HOGENOM" id="CLU_000445_11_38_3"/>
<feature type="modified residue" description="4-aspartylphosphate" evidence="3">
    <location>
        <position position="51"/>
    </location>
</feature>
<sequence length="597" mass="67424">MKILLIEDDPFISQLISTKLIANRYTVDLVTDGELGLEFALMGKYSLILLDVIIPILDGLSLCHQLRDSGCETPIIMLTAKNSDEDVITGLDAGADDYVTKPFDVEQLLARIRALIRRQDIKRFPSILTWGALQFDPILIKVTYQDQVINLSPKEYSILELFLRHPQRIFSRSDIIDRLWMIDESPTEAAVTNLIKDLRRKLTAAGMKEELIETIYKLGYRLKSAPDCQEKKKQEQEGLMLLEQVKQDFKKSLKDRIKGLEKVSIGGNCFSPSQRIQLKQEAHRLAGGLGIFGYSKGSEVAKEIEHLLDDESGQEEENFILFSQLITELKQEIGQSVLTSNLAPLSRGFRPLIVIIDEYNPFTQAIQEAAPDQGINIEIISDEIIPWQWLKQNTPDVIMLSLHRSLTQDSGLMLLQQLKKQFPSIPVLVTTEKDNLYERVAVVRSGGEGYILQTATTEEVFGAITEVLSPVSICNSKVMIVDDDPIFLKTLMALLQPWELQVTTLSKSDRFWQVLTTTNPDVLLLDLEMPTFNGLELCRVVRQDSKYNHLPIVVVTAHTDDNSIQQVFAAGADDFISKPITDSEVLARVINQIERSR</sequence>
<dbReference type="GO" id="GO:0000976">
    <property type="term" value="F:transcription cis-regulatory region binding"/>
    <property type="evidence" value="ECO:0007669"/>
    <property type="project" value="TreeGrafter"/>
</dbReference>
<dbReference type="GO" id="GO:0000156">
    <property type="term" value="F:phosphorelay response regulator activity"/>
    <property type="evidence" value="ECO:0007669"/>
    <property type="project" value="TreeGrafter"/>
</dbReference>
<feature type="modified residue" description="4-aspartylphosphate" evidence="3">
    <location>
        <position position="526"/>
    </location>
</feature>
<feature type="domain" description="OmpR/PhoB-type" evidence="7">
    <location>
        <begin position="125"/>
        <end position="224"/>
    </location>
</feature>
<proteinExistence type="predicted"/>
<evidence type="ECO:0000256" key="4">
    <source>
        <dbReference type="PROSITE-ProRule" id="PRU01091"/>
    </source>
</evidence>
<dbReference type="PANTHER" id="PTHR48111">
    <property type="entry name" value="REGULATOR OF RPOS"/>
    <property type="match status" value="1"/>
</dbReference>
<dbReference type="PANTHER" id="PTHR48111:SF15">
    <property type="entry name" value="OMPR SUBFAMILY"/>
    <property type="match status" value="1"/>
</dbReference>
<dbReference type="PROSITE" id="PS50894">
    <property type="entry name" value="HPT"/>
    <property type="match status" value="1"/>
</dbReference>
<dbReference type="InterPro" id="IPR001867">
    <property type="entry name" value="OmpR/PhoB-type_DNA-bd"/>
</dbReference>
<dbReference type="InterPro" id="IPR011006">
    <property type="entry name" value="CheY-like_superfamily"/>
</dbReference>
<reference evidence="9" key="1">
    <citation type="journal article" date="2011" name="MBio">
        <title>Novel metabolic attributes of the genus Cyanothece, comprising a group of unicellular nitrogen-fixing Cyanobacteria.</title>
        <authorList>
            <person name="Bandyopadhyay A."/>
            <person name="Elvitigala T."/>
            <person name="Welsh E."/>
            <person name="Stockel J."/>
            <person name="Liberton M."/>
            <person name="Min H."/>
            <person name="Sherman L.A."/>
            <person name="Pakrasi H.B."/>
        </authorList>
    </citation>
    <scope>NUCLEOTIDE SEQUENCE [LARGE SCALE GENOMIC DNA]</scope>
    <source>
        <strain evidence="9">PCC 7424</strain>
    </source>
</reference>
<keyword evidence="3" id="KW-0597">Phosphoprotein</keyword>
<dbReference type="SUPFAM" id="SSF52172">
    <property type="entry name" value="CheY-like"/>
    <property type="match status" value="3"/>
</dbReference>
<dbReference type="Pfam" id="PF01627">
    <property type="entry name" value="Hpt"/>
    <property type="match status" value="1"/>
</dbReference>
<evidence type="ECO:0000313" key="8">
    <source>
        <dbReference type="EMBL" id="ACK70158.1"/>
    </source>
</evidence>
<dbReference type="GO" id="GO:0032993">
    <property type="term" value="C:protein-DNA complex"/>
    <property type="evidence" value="ECO:0007669"/>
    <property type="project" value="TreeGrafter"/>
</dbReference>
<dbReference type="InterPro" id="IPR001789">
    <property type="entry name" value="Sig_transdc_resp-reg_receiver"/>
</dbReference>
<dbReference type="CDD" id="cd00383">
    <property type="entry name" value="trans_reg_C"/>
    <property type="match status" value="1"/>
</dbReference>